<sequence>MKEELSLDSIRKINSTLLASLAEATRTSYGAGLLRFSEYCDREEISELRRMPASSFLLSGFIAEFSSTVSGSTIHCWMSGIRAWHILNNAPWHGGDEFVSQVKKGAIKLSPPSSKRPLRNPVTLEHMIALQRSINLLSSLDVAVWALACVAFWGCCRLGELAVKSEVSFDPAYNVDRNARMTFTSSSSSRSSQESVSLHIPWTKTTREQGAEVNVTGHAKCSPVDALKAHLELSADAPKSSHLFSYRDQSGRWRPLTKARFLDRCHLVWNSLGLLKIHGHSFRIGGATELLLGGIPPHVVASIGRWKSMAFLLYWRKVSEVVSNTFSSSYDPDRFQSIEKAFEDFRSRLKIPASAVSSS</sequence>
<dbReference type="STRING" id="2316362.A0A4V1Q2H3"/>
<comment type="caution">
    <text evidence="3">The sequence shown here is derived from an EMBL/GenBank/DDBJ whole genome shotgun (WGS) entry which is preliminary data.</text>
</comment>
<dbReference type="GO" id="GO:0015074">
    <property type="term" value="P:DNA integration"/>
    <property type="evidence" value="ECO:0007669"/>
    <property type="project" value="InterPro"/>
</dbReference>
<dbReference type="InterPro" id="IPR052925">
    <property type="entry name" value="Phage_Integrase-like_Recomb"/>
</dbReference>
<protein>
    <recommendedName>
        <fullName evidence="5">DNA breaking-rejoining enzyme</fullName>
    </recommendedName>
</protein>
<dbReference type="PANTHER" id="PTHR34605">
    <property type="entry name" value="PHAGE_INTEGRASE DOMAIN-CONTAINING PROTEIN"/>
    <property type="match status" value="1"/>
</dbReference>
<name>A0A4V1Q2H3_9AGAR</name>
<dbReference type="EMBL" id="SDEE01000601">
    <property type="protein sequence ID" value="RXW15088.1"/>
    <property type="molecule type" value="Genomic_DNA"/>
</dbReference>
<keyword evidence="1" id="KW-0238">DNA-binding</keyword>
<accession>A0A4V1Q2H3</accession>
<evidence type="ECO:0000256" key="1">
    <source>
        <dbReference type="ARBA" id="ARBA00023125"/>
    </source>
</evidence>
<dbReference type="SUPFAM" id="SSF56349">
    <property type="entry name" value="DNA breaking-rejoining enzymes"/>
    <property type="match status" value="1"/>
</dbReference>
<dbReference type="PANTHER" id="PTHR34605:SF3">
    <property type="entry name" value="P CELL-TYPE AGGLUTINATION PROTEIN MAP4-LIKE-RELATED"/>
    <property type="match status" value="1"/>
</dbReference>
<dbReference type="SUPFAM" id="SSF47823">
    <property type="entry name" value="lambda integrase-like, N-terminal domain"/>
    <property type="match status" value="1"/>
</dbReference>
<dbReference type="InterPro" id="IPR013762">
    <property type="entry name" value="Integrase-like_cat_sf"/>
</dbReference>
<dbReference type="OrthoDB" id="2506773at2759"/>
<evidence type="ECO:0000256" key="2">
    <source>
        <dbReference type="ARBA" id="ARBA00023172"/>
    </source>
</evidence>
<dbReference type="InterPro" id="IPR011010">
    <property type="entry name" value="DNA_brk_join_enz"/>
</dbReference>
<dbReference type="Gene3D" id="1.10.443.10">
    <property type="entry name" value="Intergrase catalytic core"/>
    <property type="match status" value="1"/>
</dbReference>
<dbReference type="AlphaFoldDB" id="A0A4V1Q2H3"/>
<dbReference type="GO" id="GO:0006310">
    <property type="term" value="P:DNA recombination"/>
    <property type="evidence" value="ECO:0007669"/>
    <property type="project" value="UniProtKB-KW"/>
</dbReference>
<dbReference type="Proteomes" id="UP000290288">
    <property type="component" value="Unassembled WGS sequence"/>
</dbReference>
<dbReference type="Gene3D" id="1.10.150.130">
    <property type="match status" value="1"/>
</dbReference>
<evidence type="ECO:0008006" key="5">
    <source>
        <dbReference type="Google" id="ProtNLM"/>
    </source>
</evidence>
<organism evidence="3 4">
    <name type="scientific">Candolleomyces aberdarensis</name>
    <dbReference type="NCBI Taxonomy" id="2316362"/>
    <lineage>
        <taxon>Eukaryota</taxon>
        <taxon>Fungi</taxon>
        <taxon>Dikarya</taxon>
        <taxon>Basidiomycota</taxon>
        <taxon>Agaricomycotina</taxon>
        <taxon>Agaricomycetes</taxon>
        <taxon>Agaricomycetidae</taxon>
        <taxon>Agaricales</taxon>
        <taxon>Agaricineae</taxon>
        <taxon>Psathyrellaceae</taxon>
        <taxon>Candolleomyces</taxon>
    </lineage>
</organism>
<gene>
    <name evidence="3" type="ORF">EST38_g10767</name>
</gene>
<evidence type="ECO:0000313" key="4">
    <source>
        <dbReference type="Proteomes" id="UP000290288"/>
    </source>
</evidence>
<dbReference type="InterPro" id="IPR010998">
    <property type="entry name" value="Integrase_recombinase_N"/>
</dbReference>
<keyword evidence="2" id="KW-0233">DNA recombination</keyword>
<evidence type="ECO:0000313" key="3">
    <source>
        <dbReference type="EMBL" id="RXW15088.1"/>
    </source>
</evidence>
<proteinExistence type="predicted"/>
<reference evidence="3 4" key="1">
    <citation type="submission" date="2019-01" db="EMBL/GenBank/DDBJ databases">
        <title>Draft genome sequence of Psathyrella aberdarensis IHI B618.</title>
        <authorList>
            <person name="Buettner E."/>
            <person name="Kellner H."/>
        </authorList>
    </citation>
    <scope>NUCLEOTIDE SEQUENCE [LARGE SCALE GENOMIC DNA]</scope>
    <source>
        <strain evidence="3 4">IHI B618</strain>
    </source>
</reference>
<dbReference type="GO" id="GO:0003677">
    <property type="term" value="F:DNA binding"/>
    <property type="evidence" value="ECO:0007669"/>
    <property type="project" value="UniProtKB-KW"/>
</dbReference>
<keyword evidence="4" id="KW-1185">Reference proteome</keyword>